<keyword evidence="8" id="KW-0732">Signal</keyword>
<evidence type="ECO:0000313" key="9">
    <source>
        <dbReference type="EMBL" id="XAY03258.1"/>
    </source>
</evidence>
<keyword evidence="5 7" id="KW-0472">Membrane</keyword>
<keyword evidence="2" id="KW-1003">Cell membrane</keyword>
<feature type="chain" id="PRO_5043582527" description="Flagellar protein" evidence="8">
    <location>
        <begin position="26"/>
        <end position="180"/>
    </location>
</feature>
<name>A0AAU7ANN9_9ACTN</name>
<evidence type="ECO:0000256" key="1">
    <source>
        <dbReference type="ARBA" id="ARBA00004236"/>
    </source>
</evidence>
<dbReference type="InterPro" id="IPR022781">
    <property type="entry name" value="Flagellar_biosynth_FliO"/>
</dbReference>
<evidence type="ECO:0000256" key="6">
    <source>
        <dbReference type="SAM" id="MobiDB-lite"/>
    </source>
</evidence>
<protein>
    <recommendedName>
        <fullName evidence="10">Flagellar protein</fullName>
    </recommendedName>
</protein>
<dbReference type="KEGG" id="parq:DSM112329_00070"/>
<evidence type="ECO:0000256" key="7">
    <source>
        <dbReference type="SAM" id="Phobius"/>
    </source>
</evidence>
<evidence type="ECO:0000256" key="3">
    <source>
        <dbReference type="ARBA" id="ARBA00022692"/>
    </source>
</evidence>
<accession>A0AAU7ANN9</accession>
<feature type="transmembrane region" description="Helical" evidence="7">
    <location>
        <begin position="56"/>
        <end position="77"/>
    </location>
</feature>
<keyword evidence="4 7" id="KW-1133">Transmembrane helix</keyword>
<comment type="subcellular location">
    <subcellularLocation>
        <location evidence="1">Cell membrane</location>
    </subcellularLocation>
</comment>
<evidence type="ECO:0008006" key="10">
    <source>
        <dbReference type="Google" id="ProtNLM"/>
    </source>
</evidence>
<organism evidence="9">
    <name type="scientific">Paraconexibacter sp. AEG42_29</name>
    <dbReference type="NCBI Taxonomy" id="2997339"/>
    <lineage>
        <taxon>Bacteria</taxon>
        <taxon>Bacillati</taxon>
        <taxon>Actinomycetota</taxon>
        <taxon>Thermoleophilia</taxon>
        <taxon>Solirubrobacterales</taxon>
        <taxon>Paraconexibacteraceae</taxon>
        <taxon>Paraconexibacter</taxon>
    </lineage>
</organism>
<feature type="region of interest" description="Disordered" evidence="6">
    <location>
        <begin position="144"/>
        <end position="180"/>
    </location>
</feature>
<reference evidence="9" key="1">
    <citation type="submission" date="2022-12" db="EMBL/GenBank/DDBJ databases">
        <title>Paraconexibacter alkalitolerans sp. nov. and Baekduia alba sp. nov., isolated from soil and emended description of the genera Paraconexibacter (Chun et al., 2020) and Baekduia (An et al., 2020).</title>
        <authorList>
            <person name="Vieira S."/>
            <person name="Huber K.J."/>
            <person name="Geppert A."/>
            <person name="Wolf J."/>
            <person name="Neumann-Schaal M."/>
            <person name="Muesken M."/>
            <person name="Overmann J."/>
        </authorList>
    </citation>
    <scope>NUCLEOTIDE SEQUENCE</scope>
    <source>
        <strain evidence="9">AEG42_29</strain>
    </source>
</reference>
<dbReference type="EMBL" id="CP114014">
    <property type="protein sequence ID" value="XAY03258.1"/>
    <property type="molecule type" value="Genomic_DNA"/>
</dbReference>
<proteinExistence type="predicted"/>
<gene>
    <name evidence="9" type="ORF">DSM112329_00070</name>
</gene>
<dbReference type="GO" id="GO:0016020">
    <property type="term" value="C:membrane"/>
    <property type="evidence" value="ECO:0007669"/>
    <property type="project" value="InterPro"/>
</dbReference>
<keyword evidence="3 7" id="KW-0812">Transmembrane</keyword>
<feature type="signal peptide" evidence="8">
    <location>
        <begin position="1"/>
        <end position="25"/>
    </location>
</feature>
<dbReference type="RefSeq" id="WP_354699812.1">
    <property type="nucleotide sequence ID" value="NZ_CP114014.1"/>
</dbReference>
<evidence type="ECO:0000256" key="8">
    <source>
        <dbReference type="SAM" id="SignalP"/>
    </source>
</evidence>
<evidence type="ECO:0000256" key="4">
    <source>
        <dbReference type="ARBA" id="ARBA00022989"/>
    </source>
</evidence>
<evidence type="ECO:0000256" key="2">
    <source>
        <dbReference type="ARBA" id="ARBA00022475"/>
    </source>
</evidence>
<sequence length="180" mass="18454">MFPPKLLIPLAGAGLALAMPATALAAAFTGPGEDTPLNLPADAPRTVATAGGSGNLVRTIVGLAVVIATIYGVAWVLRQMKDSRETRVSGAGLQHAATIPLGPNRSLHLIRAGRELVLVGSAEQGVVPIRTYTEAEAIAVGLIEPDAEPDDRTPGPRPSVGPARAPARGVLGKLRDLTAR</sequence>
<dbReference type="GO" id="GO:0044781">
    <property type="term" value="P:bacterial-type flagellum organization"/>
    <property type="evidence" value="ECO:0007669"/>
    <property type="project" value="InterPro"/>
</dbReference>
<dbReference type="Pfam" id="PF04347">
    <property type="entry name" value="FliO"/>
    <property type="match status" value="1"/>
</dbReference>
<evidence type="ECO:0000256" key="5">
    <source>
        <dbReference type="ARBA" id="ARBA00023136"/>
    </source>
</evidence>
<dbReference type="AlphaFoldDB" id="A0AAU7ANN9"/>